<proteinExistence type="predicted"/>
<feature type="transmembrane region" description="Helical" evidence="6">
    <location>
        <begin position="322"/>
        <end position="346"/>
    </location>
</feature>
<keyword evidence="5 6" id="KW-0472">Membrane</keyword>
<dbReference type="RefSeq" id="WP_216457290.1">
    <property type="nucleotide sequence ID" value="NZ_JAHLQL010000004.1"/>
</dbReference>
<evidence type="ECO:0000256" key="5">
    <source>
        <dbReference type="ARBA" id="ARBA00023136"/>
    </source>
</evidence>
<evidence type="ECO:0000313" key="8">
    <source>
        <dbReference type="Proteomes" id="UP000736583"/>
    </source>
</evidence>
<feature type="transmembrane region" description="Helical" evidence="6">
    <location>
        <begin position="383"/>
        <end position="403"/>
    </location>
</feature>
<evidence type="ECO:0000256" key="3">
    <source>
        <dbReference type="ARBA" id="ARBA00022692"/>
    </source>
</evidence>
<evidence type="ECO:0000256" key="6">
    <source>
        <dbReference type="SAM" id="Phobius"/>
    </source>
</evidence>
<evidence type="ECO:0000256" key="2">
    <source>
        <dbReference type="ARBA" id="ARBA00022475"/>
    </source>
</evidence>
<accession>A0ABS6F1Z5</accession>
<feature type="transmembrane region" description="Helical" evidence="6">
    <location>
        <begin position="85"/>
        <end position="106"/>
    </location>
</feature>
<dbReference type="PANTHER" id="PTHR30250:SF11">
    <property type="entry name" value="O-ANTIGEN TRANSPORTER-RELATED"/>
    <property type="match status" value="1"/>
</dbReference>
<dbReference type="Proteomes" id="UP000736583">
    <property type="component" value="Unassembled WGS sequence"/>
</dbReference>
<feature type="transmembrane region" description="Helical" evidence="6">
    <location>
        <begin position="44"/>
        <end position="64"/>
    </location>
</feature>
<keyword evidence="8" id="KW-1185">Reference proteome</keyword>
<dbReference type="InterPro" id="IPR050833">
    <property type="entry name" value="Poly_Biosynth_Transport"/>
</dbReference>
<gene>
    <name evidence="7" type="ORF">KQI89_12180</name>
</gene>
<evidence type="ECO:0000256" key="1">
    <source>
        <dbReference type="ARBA" id="ARBA00004651"/>
    </source>
</evidence>
<organism evidence="7 8">
    <name type="scientific">Clostridium simiarum</name>
    <dbReference type="NCBI Taxonomy" id="2841506"/>
    <lineage>
        <taxon>Bacteria</taxon>
        <taxon>Bacillati</taxon>
        <taxon>Bacillota</taxon>
        <taxon>Clostridia</taxon>
        <taxon>Eubacteriales</taxon>
        <taxon>Clostridiaceae</taxon>
        <taxon>Clostridium</taxon>
    </lineage>
</organism>
<feature type="transmembrane region" description="Helical" evidence="6">
    <location>
        <begin position="145"/>
        <end position="164"/>
    </location>
</feature>
<feature type="transmembrane region" description="Helical" evidence="6">
    <location>
        <begin position="358"/>
        <end position="377"/>
    </location>
</feature>
<keyword evidence="2" id="KW-1003">Cell membrane</keyword>
<sequence length="467" mass="54160">MNSKLKDFTYTLSANILNFAIGIVTGFLLPKFLSIDDYAAIKVFTFYIGYVGFMHLGFIDGILLRYGSYDYNELPKKKFRAYFKFLLLFQVIIMAVMMGVISMTTIDPSRRTIFNFVAINMLIMNLTTFFSFIHQFTKEFKLFSFNLILTKLFYVIGCLLLFYVHNFAHGAYIILQTGVNLIILLIYIYFDKDLVFGKSESIRDNIKDIKENINIGFFVMIGNFMNIIIIGIDRLFIDNLFTKEDFAMYSFAYSIVSLFYIVLNSLNTVMYPYLTRTPKERLKDIYGDIKTSVSIIIGASLSGFFVIKFIVIRFLSNYVDSLGILIFLIPTVLLSAQISVLISNFYKVLKLTKEYTKNNIIAFSLGVITNTIAYFTFKSTLSIAAASLISFMIWVLYSDGFFMKKLRIKVYRSILLEVFIIALFLFTSYFMNWYIGLMTYVICFGVFVFVFYKKDIMSFIAMIKPRK</sequence>
<feature type="transmembrane region" description="Helical" evidence="6">
    <location>
        <begin position="112"/>
        <end position="133"/>
    </location>
</feature>
<dbReference type="InterPro" id="IPR002797">
    <property type="entry name" value="Polysacc_synth"/>
</dbReference>
<name>A0ABS6F1Z5_9CLOT</name>
<evidence type="ECO:0000313" key="7">
    <source>
        <dbReference type="EMBL" id="MBU5592513.1"/>
    </source>
</evidence>
<feature type="transmembrane region" description="Helical" evidence="6">
    <location>
        <begin position="170"/>
        <end position="190"/>
    </location>
</feature>
<comment type="subcellular location">
    <subcellularLocation>
        <location evidence="1">Cell membrane</location>
        <topology evidence="1">Multi-pass membrane protein</topology>
    </subcellularLocation>
</comment>
<dbReference type="PANTHER" id="PTHR30250">
    <property type="entry name" value="PST FAMILY PREDICTED COLANIC ACID TRANSPORTER"/>
    <property type="match status" value="1"/>
</dbReference>
<feature type="transmembrane region" description="Helical" evidence="6">
    <location>
        <begin position="12"/>
        <end position="32"/>
    </location>
</feature>
<protein>
    <submittedName>
        <fullName evidence="7">Oligosaccharide flippase family protein</fullName>
    </submittedName>
</protein>
<dbReference type="Pfam" id="PF01943">
    <property type="entry name" value="Polysacc_synt"/>
    <property type="match status" value="1"/>
</dbReference>
<evidence type="ECO:0000256" key="4">
    <source>
        <dbReference type="ARBA" id="ARBA00022989"/>
    </source>
</evidence>
<feature type="transmembrane region" description="Helical" evidence="6">
    <location>
        <begin position="211"/>
        <end position="232"/>
    </location>
</feature>
<reference evidence="7 8" key="1">
    <citation type="submission" date="2021-06" db="EMBL/GenBank/DDBJ databases">
        <authorList>
            <person name="Sun Q."/>
            <person name="Li D."/>
        </authorList>
    </citation>
    <scope>NUCLEOTIDE SEQUENCE [LARGE SCALE GENOMIC DNA]</scope>
    <source>
        <strain evidence="7 8">MSJ-4</strain>
    </source>
</reference>
<feature type="transmembrane region" description="Helical" evidence="6">
    <location>
        <begin position="410"/>
        <end position="427"/>
    </location>
</feature>
<comment type="caution">
    <text evidence="7">The sequence shown here is derived from an EMBL/GenBank/DDBJ whole genome shotgun (WGS) entry which is preliminary data.</text>
</comment>
<keyword evidence="3 6" id="KW-0812">Transmembrane</keyword>
<dbReference type="EMBL" id="JAHLQL010000004">
    <property type="protein sequence ID" value="MBU5592513.1"/>
    <property type="molecule type" value="Genomic_DNA"/>
</dbReference>
<feature type="transmembrane region" description="Helical" evidence="6">
    <location>
        <begin position="252"/>
        <end position="274"/>
    </location>
</feature>
<keyword evidence="4 6" id="KW-1133">Transmembrane helix</keyword>
<feature type="transmembrane region" description="Helical" evidence="6">
    <location>
        <begin position="295"/>
        <end position="316"/>
    </location>
</feature>
<feature type="transmembrane region" description="Helical" evidence="6">
    <location>
        <begin position="433"/>
        <end position="452"/>
    </location>
</feature>